<proteinExistence type="predicted"/>
<sequence>MGTKAKRQNKFIRYVTATFKILSKARDFYMKTMFDCAGRIGEGTVVTGCALPQMTQLCSFKQMNDEDLRALIRVASTAKLRSKVERDLGRQVEWQKPAAGARVVGRSFSVGLGKIGRIDEDLPCDFVEVEANKNVVYPRRRSYAVTQRIASVLIERSAGDHRRLDGGDEIWPHSALRLLLRGFDQIWSLIPCRGRLTRLLASLPAMTDETTLTDQDLPMTTNASTAETRSGPSLRSSTATPRIRQI</sequence>
<dbReference type="PANTHER" id="PTHR33526">
    <property type="entry name" value="OS07G0123800 PROTEIN"/>
    <property type="match status" value="1"/>
</dbReference>
<comment type="caution">
    <text evidence="2">The sequence shown here is derived from an EMBL/GenBank/DDBJ whole genome shotgun (WGS) entry which is preliminary data.</text>
</comment>
<organism evidence="2 3">
    <name type="scientific">Escallonia herrerae</name>
    <dbReference type="NCBI Taxonomy" id="1293975"/>
    <lineage>
        <taxon>Eukaryota</taxon>
        <taxon>Viridiplantae</taxon>
        <taxon>Streptophyta</taxon>
        <taxon>Embryophyta</taxon>
        <taxon>Tracheophyta</taxon>
        <taxon>Spermatophyta</taxon>
        <taxon>Magnoliopsida</taxon>
        <taxon>eudicotyledons</taxon>
        <taxon>Gunneridae</taxon>
        <taxon>Pentapetalae</taxon>
        <taxon>asterids</taxon>
        <taxon>campanulids</taxon>
        <taxon>Escalloniales</taxon>
        <taxon>Escalloniaceae</taxon>
        <taxon>Escallonia</taxon>
    </lineage>
</organism>
<dbReference type="EMBL" id="JAVXUP010001411">
    <property type="protein sequence ID" value="KAK3011937.1"/>
    <property type="molecule type" value="Genomic_DNA"/>
</dbReference>
<dbReference type="AlphaFoldDB" id="A0AA88VN77"/>
<accession>A0AA88VN77</accession>
<protein>
    <submittedName>
        <fullName evidence="2">Uncharacterized protein</fullName>
    </submittedName>
</protein>
<feature type="compositionally biased region" description="Polar residues" evidence="1">
    <location>
        <begin position="211"/>
        <end position="240"/>
    </location>
</feature>
<evidence type="ECO:0000256" key="1">
    <source>
        <dbReference type="SAM" id="MobiDB-lite"/>
    </source>
</evidence>
<dbReference type="PANTHER" id="PTHR33526:SF4">
    <property type="entry name" value="OS07G0123800 PROTEIN"/>
    <property type="match status" value="1"/>
</dbReference>
<gene>
    <name evidence="2" type="ORF">RJ639_010515</name>
</gene>
<evidence type="ECO:0000313" key="3">
    <source>
        <dbReference type="Proteomes" id="UP001188597"/>
    </source>
</evidence>
<dbReference type="Proteomes" id="UP001188597">
    <property type="component" value="Unassembled WGS sequence"/>
</dbReference>
<feature type="region of interest" description="Disordered" evidence="1">
    <location>
        <begin position="211"/>
        <end position="246"/>
    </location>
</feature>
<name>A0AA88VN77_9ASTE</name>
<reference evidence="2" key="1">
    <citation type="submission" date="2022-12" db="EMBL/GenBank/DDBJ databases">
        <title>Draft genome assemblies for two species of Escallonia (Escalloniales).</title>
        <authorList>
            <person name="Chanderbali A."/>
            <person name="Dervinis C."/>
            <person name="Anghel I."/>
            <person name="Soltis D."/>
            <person name="Soltis P."/>
            <person name="Zapata F."/>
        </authorList>
    </citation>
    <scope>NUCLEOTIDE SEQUENCE</scope>
    <source>
        <strain evidence="2">UCBG64.0493</strain>
        <tissue evidence="2">Leaf</tissue>
    </source>
</reference>
<evidence type="ECO:0000313" key="2">
    <source>
        <dbReference type="EMBL" id="KAK3011937.1"/>
    </source>
</evidence>
<keyword evidence="3" id="KW-1185">Reference proteome</keyword>